<feature type="transmembrane region" description="Helical" evidence="9">
    <location>
        <begin position="82"/>
        <end position="100"/>
    </location>
</feature>
<keyword evidence="5" id="KW-0297">G-protein coupled receptor</keyword>
<evidence type="ECO:0000256" key="8">
    <source>
        <dbReference type="ARBA" id="ARBA00023224"/>
    </source>
</evidence>
<keyword evidence="11" id="KW-1185">Reference proteome</keyword>
<dbReference type="WBParaSite" id="jg15205">
    <property type="protein sequence ID" value="jg15205"/>
    <property type="gene ID" value="jg15205"/>
</dbReference>
<evidence type="ECO:0000256" key="4">
    <source>
        <dbReference type="ARBA" id="ARBA00022989"/>
    </source>
</evidence>
<accession>A0A915D2P4</accession>
<protein>
    <submittedName>
        <fullName evidence="12">G-protein coupled receptors family 1 profile domain-containing protein</fullName>
    </submittedName>
</protein>
<name>A0A915D2P4_9BILA</name>
<feature type="transmembrane region" description="Helical" evidence="9">
    <location>
        <begin position="120"/>
        <end position="142"/>
    </location>
</feature>
<dbReference type="PRINTS" id="PR00237">
    <property type="entry name" value="GPCRRHODOPSN"/>
</dbReference>
<dbReference type="Pfam" id="PF00001">
    <property type="entry name" value="7tm_1"/>
    <property type="match status" value="2"/>
</dbReference>
<evidence type="ECO:0000256" key="5">
    <source>
        <dbReference type="ARBA" id="ARBA00023040"/>
    </source>
</evidence>
<dbReference type="PANTHER" id="PTHR24248">
    <property type="entry name" value="ADRENERGIC RECEPTOR-RELATED G-PROTEIN COUPLED RECEPTOR"/>
    <property type="match status" value="1"/>
</dbReference>
<sequence>MSEAENLSLVVDAHFHKDWPLLGLAVVPLACILGNSLVIAAVWTTKSLQTPTNYLLVSLACADLLIGVAVMPFNIYMSVNGLHWHLPAVTCYIYCVLDHGQACRSHQPAEYKTPKHKRRVYIAIGLTWVFSVCLSLPLVTGFNDATRYFLLHEHHCGIYSPYYMLCSSIFAFYLPCLIMSITYGFIFYTLKRDLDLFNFKKWLEASS</sequence>
<evidence type="ECO:0000256" key="1">
    <source>
        <dbReference type="ARBA" id="ARBA00004651"/>
    </source>
</evidence>
<comment type="subcellular location">
    <subcellularLocation>
        <location evidence="1">Cell membrane</location>
        <topology evidence="1">Multi-pass membrane protein</topology>
    </subcellularLocation>
</comment>
<dbReference type="GO" id="GO:0004930">
    <property type="term" value="F:G protein-coupled receptor activity"/>
    <property type="evidence" value="ECO:0007669"/>
    <property type="project" value="UniProtKB-KW"/>
</dbReference>
<keyword evidence="4 9" id="KW-1133">Transmembrane helix</keyword>
<reference evidence="12" key="1">
    <citation type="submission" date="2022-11" db="UniProtKB">
        <authorList>
            <consortium name="WormBaseParasite"/>
        </authorList>
    </citation>
    <scope>IDENTIFICATION</scope>
</reference>
<dbReference type="GO" id="GO:0005886">
    <property type="term" value="C:plasma membrane"/>
    <property type="evidence" value="ECO:0007669"/>
    <property type="project" value="UniProtKB-SubCell"/>
</dbReference>
<keyword evidence="7" id="KW-0675">Receptor</keyword>
<feature type="domain" description="G-protein coupled receptors family 1 profile" evidence="10">
    <location>
        <begin position="34"/>
        <end position="207"/>
    </location>
</feature>
<keyword evidence="8" id="KW-0807">Transducer</keyword>
<dbReference type="Gene3D" id="1.20.1070.10">
    <property type="entry name" value="Rhodopsin 7-helix transmembrane proteins"/>
    <property type="match status" value="1"/>
</dbReference>
<keyword evidence="6 9" id="KW-0472">Membrane</keyword>
<dbReference type="AlphaFoldDB" id="A0A915D2P4"/>
<evidence type="ECO:0000256" key="9">
    <source>
        <dbReference type="SAM" id="Phobius"/>
    </source>
</evidence>
<feature type="transmembrane region" description="Helical" evidence="9">
    <location>
        <begin position="20"/>
        <end position="42"/>
    </location>
</feature>
<proteinExistence type="predicted"/>
<evidence type="ECO:0000256" key="2">
    <source>
        <dbReference type="ARBA" id="ARBA00022475"/>
    </source>
</evidence>
<feature type="transmembrane region" description="Helical" evidence="9">
    <location>
        <begin position="54"/>
        <end position="76"/>
    </location>
</feature>
<keyword evidence="2" id="KW-1003">Cell membrane</keyword>
<evidence type="ECO:0000313" key="11">
    <source>
        <dbReference type="Proteomes" id="UP000887574"/>
    </source>
</evidence>
<feature type="transmembrane region" description="Helical" evidence="9">
    <location>
        <begin position="162"/>
        <end position="190"/>
    </location>
</feature>
<dbReference type="SUPFAM" id="SSF81321">
    <property type="entry name" value="Family A G protein-coupled receptor-like"/>
    <property type="match status" value="1"/>
</dbReference>
<dbReference type="InterPro" id="IPR017452">
    <property type="entry name" value="GPCR_Rhodpsn_7TM"/>
</dbReference>
<dbReference type="PROSITE" id="PS50262">
    <property type="entry name" value="G_PROTEIN_RECEP_F1_2"/>
    <property type="match status" value="1"/>
</dbReference>
<evidence type="ECO:0000313" key="12">
    <source>
        <dbReference type="WBParaSite" id="jg15205"/>
    </source>
</evidence>
<evidence type="ECO:0000256" key="6">
    <source>
        <dbReference type="ARBA" id="ARBA00023136"/>
    </source>
</evidence>
<evidence type="ECO:0000256" key="7">
    <source>
        <dbReference type="ARBA" id="ARBA00023170"/>
    </source>
</evidence>
<keyword evidence="3 9" id="KW-0812">Transmembrane</keyword>
<evidence type="ECO:0000256" key="3">
    <source>
        <dbReference type="ARBA" id="ARBA00022692"/>
    </source>
</evidence>
<dbReference type="Proteomes" id="UP000887574">
    <property type="component" value="Unplaced"/>
</dbReference>
<organism evidence="11 12">
    <name type="scientific">Ditylenchus dipsaci</name>
    <dbReference type="NCBI Taxonomy" id="166011"/>
    <lineage>
        <taxon>Eukaryota</taxon>
        <taxon>Metazoa</taxon>
        <taxon>Ecdysozoa</taxon>
        <taxon>Nematoda</taxon>
        <taxon>Chromadorea</taxon>
        <taxon>Rhabditida</taxon>
        <taxon>Tylenchina</taxon>
        <taxon>Tylenchomorpha</taxon>
        <taxon>Sphaerularioidea</taxon>
        <taxon>Anguinidae</taxon>
        <taxon>Anguininae</taxon>
        <taxon>Ditylenchus</taxon>
    </lineage>
</organism>
<dbReference type="InterPro" id="IPR000276">
    <property type="entry name" value="GPCR_Rhodpsn"/>
</dbReference>
<evidence type="ECO:0000259" key="10">
    <source>
        <dbReference type="PROSITE" id="PS50262"/>
    </source>
</evidence>